<evidence type="ECO:0000313" key="1">
    <source>
        <dbReference type="EMBL" id="PZE16101.1"/>
    </source>
</evidence>
<name>A0A2W1MZQ4_9FLAO</name>
<dbReference type="OrthoDB" id="1466753at2"/>
<keyword evidence="2" id="KW-1185">Reference proteome</keyword>
<dbReference type="AlphaFoldDB" id="A0A2W1MZQ4"/>
<evidence type="ECO:0000313" key="2">
    <source>
        <dbReference type="Proteomes" id="UP000249248"/>
    </source>
</evidence>
<sequence length="239" mass="26939">MKKLVSCIIIFSLYFVSYGQDFEVPDSVLLELESRQFEYTYTAKFSYKIVYPTNYNDSTEYNVFLGLSGGNANEKIVNYCYYTLFDSKYFDNYITVLPLGPSGRPLSELDSSEINHLIADVMKNLKVTNHSWVVAGTSMGGLAAYNFASTRPELFEGIITIPGGLGTNEVSEKWKNYKILLAGGELDEADWIKLNNSTMSKLKGNVKSVEVFTIEGQGHIISPDFDINKVYSKYFTLNK</sequence>
<dbReference type="RefSeq" id="WP_111064310.1">
    <property type="nucleotide sequence ID" value="NZ_JBHUCU010000001.1"/>
</dbReference>
<accession>A0A2W1MZQ4</accession>
<protein>
    <recommendedName>
        <fullName evidence="3">Alpha/beta hydrolase</fullName>
    </recommendedName>
</protein>
<evidence type="ECO:0008006" key="3">
    <source>
        <dbReference type="Google" id="ProtNLM"/>
    </source>
</evidence>
<dbReference type="InterPro" id="IPR000801">
    <property type="entry name" value="Esterase-like"/>
</dbReference>
<reference evidence="1 2" key="1">
    <citation type="submission" date="2018-06" db="EMBL/GenBank/DDBJ databases">
        <title>The draft genome sequence of Crocinitomix sp. SM1701.</title>
        <authorList>
            <person name="Zhang X."/>
        </authorList>
    </citation>
    <scope>NUCLEOTIDE SEQUENCE [LARGE SCALE GENOMIC DNA]</scope>
    <source>
        <strain evidence="1 2">SM1701</strain>
    </source>
</reference>
<gene>
    <name evidence="1" type="ORF">DNU06_14990</name>
</gene>
<dbReference type="SUPFAM" id="SSF53474">
    <property type="entry name" value="alpha/beta-Hydrolases"/>
    <property type="match status" value="1"/>
</dbReference>
<dbReference type="Proteomes" id="UP000249248">
    <property type="component" value="Unassembled WGS sequence"/>
</dbReference>
<dbReference type="EMBL" id="QKSB01000012">
    <property type="protein sequence ID" value="PZE16101.1"/>
    <property type="molecule type" value="Genomic_DNA"/>
</dbReference>
<comment type="caution">
    <text evidence="1">The sequence shown here is derived from an EMBL/GenBank/DDBJ whole genome shotgun (WGS) entry which is preliminary data.</text>
</comment>
<dbReference type="Gene3D" id="3.40.50.1820">
    <property type="entry name" value="alpha/beta hydrolase"/>
    <property type="match status" value="1"/>
</dbReference>
<organism evidence="1 2">
    <name type="scientific">Putridiphycobacter roseus</name>
    <dbReference type="NCBI Taxonomy" id="2219161"/>
    <lineage>
        <taxon>Bacteria</taxon>
        <taxon>Pseudomonadati</taxon>
        <taxon>Bacteroidota</taxon>
        <taxon>Flavobacteriia</taxon>
        <taxon>Flavobacteriales</taxon>
        <taxon>Crocinitomicaceae</taxon>
        <taxon>Putridiphycobacter</taxon>
    </lineage>
</organism>
<proteinExistence type="predicted"/>
<dbReference type="InterPro" id="IPR029058">
    <property type="entry name" value="AB_hydrolase_fold"/>
</dbReference>
<dbReference type="Pfam" id="PF00756">
    <property type="entry name" value="Esterase"/>
    <property type="match status" value="1"/>
</dbReference>